<accession>A0A0B5E2E2</accession>
<dbReference type="KEGG" id="cid:P73_2466"/>
<reference evidence="1 2" key="1">
    <citation type="journal article" date="2014" name="Int. J. Syst. Evol. Microbiol.">
        <title>Celeribacter indicus sp. nov., a polycyclic aromatic hydrocarbon-degrading bacterium from deep-sea sediment and reclassification of Huaishuia halophila as Celeribacter halophilus comb. nov.</title>
        <authorList>
            <person name="Lai Q."/>
            <person name="Cao J."/>
            <person name="Yuan J."/>
            <person name="Li F."/>
            <person name="Shao Z."/>
        </authorList>
    </citation>
    <scope>NUCLEOTIDE SEQUENCE [LARGE SCALE GENOMIC DNA]</scope>
    <source>
        <strain evidence="1">P73</strain>
    </source>
</reference>
<organism evidence="1 2">
    <name type="scientific">Celeribacter indicus</name>
    <dbReference type="NCBI Taxonomy" id="1208324"/>
    <lineage>
        <taxon>Bacteria</taxon>
        <taxon>Pseudomonadati</taxon>
        <taxon>Pseudomonadota</taxon>
        <taxon>Alphaproteobacteria</taxon>
        <taxon>Rhodobacterales</taxon>
        <taxon>Roseobacteraceae</taxon>
        <taxon>Celeribacter</taxon>
    </lineage>
</organism>
<gene>
    <name evidence="1" type="ORF">P73_2466</name>
</gene>
<dbReference type="STRING" id="1208324.P73_2466"/>
<dbReference type="Proteomes" id="UP000031521">
    <property type="component" value="Chromosome"/>
</dbReference>
<name>A0A0B5E2E2_9RHOB</name>
<dbReference type="Gene3D" id="2.60.120.1110">
    <property type="match status" value="1"/>
</dbReference>
<evidence type="ECO:0000313" key="1">
    <source>
        <dbReference type="EMBL" id="AJE47181.1"/>
    </source>
</evidence>
<sequence length="125" mass="12664">MRDLYNNIVTLPALAPAVHTAAATGAGIDTARSRSAAFVVSTGAVVGSADFGVSLQESDDGTSWKSVDAAQVQSNAPATLEADSAYRLGYLGSKRYVRLALTRAGGTSLALGAVAALEPLDRPAA</sequence>
<evidence type="ECO:0008006" key="3">
    <source>
        <dbReference type="Google" id="ProtNLM"/>
    </source>
</evidence>
<proteinExistence type="predicted"/>
<dbReference type="OrthoDB" id="5464931at2"/>
<dbReference type="AlphaFoldDB" id="A0A0B5E2E2"/>
<dbReference type="RefSeq" id="WP_043869798.1">
    <property type="nucleotide sequence ID" value="NZ_CP004393.1"/>
</dbReference>
<dbReference type="EMBL" id="CP004393">
    <property type="protein sequence ID" value="AJE47181.1"/>
    <property type="molecule type" value="Genomic_DNA"/>
</dbReference>
<protein>
    <recommendedName>
        <fullName evidence="3">F5/8 type C domain-containing protein</fullName>
    </recommendedName>
</protein>
<evidence type="ECO:0000313" key="2">
    <source>
        <dbReference type="Proteomes" id="UP000031521"/>
    </source>
</evidence>
<dbReference type="HOGENOM" id="CLU_148545_0_0_5"/>
<keyword evidence="2" id="KW-1185">Reference proteome</keyword>